<proteinExistence type="predicted"/>
<dbReference type="Gene3D" id="3.40.225.10">
    <property type="entry name" value="Class II aldolase/adducin N-terminal domain"/>
    <property type="match status" value="1"/>
</dbReference>
<dbReference type="SUPFAM" id="SSF53639">
    <property type="entry name" value="AraD/HMP-PK domain-like"/>
    <property type="match status" value="1"/>
</dbReference>
<name>A0ABY4YSD1_9MICO</name>
<dbReference type="SMART" id="SM01007">
    <property type="entry name" value="Aldolase_II"/>
    <property type="match status" value="1"/>
</dbReference>
<dbReference type="InterPro" id="IPR036409">
    <property type="entry name" value="Aldolase_II/adducin_N_sf"/>
</dbReference>
<keyword evidence="5" id="KW-1185">Reference proteome</keyword>
<dbReference type="InterPro" id="IPR001303">
    <property type="entry name" value="Aldolase_II/adducin_N"/>
</dbReference>
<accession>A0ABY4YSD1</accession>
<dbReference type="RefSeq" id="WP_252592090.1">
    <property type="nucleotide sequence ID" value="NZ_CP099489.1"/>
</dbReference>
<organism evidence="4 5">
    <name type="scientific">Ornithinimicrobium faecis</name>
    <dbReference type="NCBI Taxonomy" id="2934158"/>
    <lineage>
        <taxon>Bacteria</taxon>
        <taxon>Bacillati</taxon>
        <taxon>Actinomycetota</taxon>
        <taxon>Actinomycetes</taxon>
        <taxon>Micrococcales</taxon>
        <taxon>Ornithinimicrobiaceae</taxon>
        <taxon>Ornithinimicrobium</taxon>
    </lineage>
</organism>
<evidence type="ECO:0000259" key="3">
    <source>
        <dbReference type="SMART" id="SM01007"/>
    </source>
</evidence>
<evidence type="ECO:0000256" key="2">
    <source>
        <dbReference type="ARBA" id="ARBA00023239"/>
    </source>
</evidence>
<dbReference type="InterPro" id="IPR050197">
    <property type="entry name" value="Aldolase_class_II_sugar_metab"/>
</dbReference>
<gene>
    <name evidence="4" type="ORF">NF556_16360</name>
</gene>
<evidence type="ECO:0000256" key="1">
    <source>
        <dbReference type="ARBA" id="ARBA00022723"/>
    </source>
</evidence>
<feature type="domain" description="Class II aldolase/adducin N-terminal" evidence="3">
    <location>
        <begin position="6"/>
        <end position="187"/>
    </location>
</feature>
<evidence type="ECO:0000313" key="5">
    <source>
        <dbReference type="Proteomes" id="UP001056455"/>
    </source>
</evidence>
<keyword evidence="1" id="KW-0479">Metal-binding</keyword>
<sequence>MSDLLTEACSGGRHLESLGLSPGSSGNISVRVGDRVHISATGQPLGSLSADQLSVMELTADGLAHVDGPRPSKEHGLHGALYHRDPDAVCVVHLHSTHAVAASCLPPWNEHSALPPLTPYLLMRVGNLPLIPYHPPGDADQAQLLRELDIQCHGALLQNHGPVVAGRTVSEAVDRAIEIELASQTRMLVGQAPGARLLTDSETEHLTSAYGQPWKMAL</sequence>
<dbReference type="EMBL" id="CP099489">
    <property type="protein sequence ID" value="USQ79175.1"/>
    <property type="molecule type" value="Genomic_DNA"/>
</dbReference>
<keyword evidence="2" id="KW-0456">Lyase</keyword>
<dbReference type="Pfam" id="PF00596">
    <property type="entry name" value="Aldolase_II"/>
    <property type="match status" value="1"/>
</dbReference>
<dbReference type="PANTHER" id="PTHR22789">
    <property type="entry name" value="FUCULOSE PHOSPHATE ALDOLASE"/>
    <property type="match status" value="1"/>
</dbReference>
<protein>
    <submittedName>
        <fullName evidence="4">Class II aldolase/adducin family protein</fullName>
    </submittedName>
</protein>
<dbReference type="Proteomes" id="UP001056455">
    <property type="component" value="Chromosome"/>
</dbReference>
<dbReference type="PANTHER" id="PTHR22789:SF0">
    <property type="entry name" value="3-OXO-TETRONATE 4-PHOSPHATE DECARBOXYLASE-RELATED"/>
    <property type="match status" value="1"/>
</dbReference>
<evidence type="ECO:0000313" key="4">
    <source>
        <dbReference type="EMBL" id="USQ79175.1"/>
    </source>
</evidence>
<reference evidence="4" key="1">
    <citation type="submission" date="2022-06" db="EMBL/GenBank/DDBJ databases">
        <title>Ornithinimicrobium HY1793.</title>
        <authorList>
            <person name="Huang Y."/>
        </authorList>
    </citation>
    <scope>NUCLEOTIDE SEQUENCE</scope>
    <source>
        <strain evidence="4">HY1793</strain>
    </source>
</reference>